<keyword evidence="2" id="KW-1185">Reference proteome</keyword>
<dbReference type="AlphaFoldDB" id="A0A2N3WXX8"/>
<proteinExistence type="predicted"/>
<comment type="caution">
    <text evidence="1">The sequence shown here is derived from an EMBL/GenBank/DDBJ whole genome shotgun (WGS) entry which is preliminary data.</text>
</comment>
<dbReference type="Proteomes" id="UP000233766">
    <property type="component" value="Unassembled WGS sequence"/>
</dbReference>
<accession>A0A2N3WXX8</accession>
<gene>
    <name evidence="1" type="ORF">ATK86_0745</name>
</gene>
<sequence length="227" mass="25323">MRKILRGYMGHSCGWWPWAGPRQRRAMRLRERFGRGGETRRCRRRVRRRWWDSDAGLDALPESRTAVASSEVVCDDAGRTARRIALYLSCRFDGQLREGPWGERRRGLAEQGGCGSRATEVAGFLTTKRIGGRAQQLVDVGRGRSRTLVNPPAVEAWGRPVSRGNRSPAQGNRQCAGNCVTAVDRAIAADVGSCRVQGISASTHIPAVSGNLPRIRVRPCRWESRFR</sequence>
<reference evidence="1 2" key="1">
    <citation type="submission" date="2017-12" db="EMBL/GenBank/DDBJ databases">
        <title>Sequencing the genomes of 1000 Actinobacteria strains.</title>
        <authorList>
            <person name="Klenk H.-P."/>
        </authorList>
    </citation>
    <scope>NUCLEOTIDE SEQUENCE [LARGE SCALE GENOMIC DNA]</scope>
    <source>
        <strain evidence="1 2">DSM 44489</strain>
    </source>
</reference>
<protein>
    <submittedName>
        <fullName evidence="1">Uncharacterized protein</fullName>
    </submittedName>
</protein>
<organism evidence="1 2">
    <name type="scientific">Nocardia fluminea</name>
    <dbReference type="NCBI Taxonomy" id="134984"/>
    <lineage>
        <taxon>Bacteria</taxon>
        <taxon>Bacillati</taxon>
        <taxon>Actinomycetota</taxon>
        <taxon>Actinomycetes</taxon>
        <taxon>Mycobacteriales</taxon>
        <taxon>Nocardiaceae</taxon>
        <taxon>Nocardia</taxon>
    </lineage>
</organism>
<evidence type="ECO:0000313" key="1">
    <source>
        <dbReference type="EMBL" id="PKV98723.1"/>
    </source>
</evidence>
<dbReference type="EMBL" id="PJMW01000001">
    <property type="protein sequence ID" value="PKV98723.1"/>
    <property type="molecule type" value="Genomic_DNA"/>
</dbReference>
<evidence type="ECO:0000313" key="2">
    <source>
        <dbReference type="Proteomes" id="UP000233766"/>
    </source>
</evidence>
<name>A0A2N3WXX8_9NOCA</name>